<dbReference type="RefSeq" id="WP_308420717.1">
    <property type="nucleotide sequence ID" value="NZ_BMKA01000007.1"/>
</dbReference>
<dbReference type="Proteomes" id="UP000628017">
    <property type="component" value="Unassembled WGS sequence"/>
</dbReference>
<dbReference type="InterPro" id="IPR000182">
    <property type="entry name" value="GNAT_dom"/>
</dbReference>
<evidence type="ECO:0000256" key="2">
    <source>
        <dbReference type="ARBA" id="ARBA00023315"/>
    </source>
</evidence>
<dbReference type="Gene3D" id="3.40.630.30">
    <property type="match status" value="1"/>
</dbReference>
<dbReference type="SUPFAM" id="SSF55729">
    <property type="entry name" value="Acyl-CoA N-acyltransferases (Nat)"/>
    <property type="match status" value="1"/>
</dbReference>
<evidence type="ECO:0000256" key="1">
    <source>
        <dbReference type="ARBA" id="ARBA00022679"/>
    </source>
</evidence>
<dbReference type="PROSITE" id="PS51186">
    <property type="entry name" value="GNAT"/>
    <property type="match status" value="1"/>
</dbReference>
<dbReference type="CDD" id="cd04301">
    <property type="entry name" value="NAT_SF"/>
    <property type="match status" value="1"/>
</dbReference>
<dbReference type="AlphaFoldDB" id="A0A916VSW6"/>
<name>A0A916VSW6_9RHOB</name>
<dbReference type="InterPro" id="IPR050832">
    <property type="entry name" value="Bact_Acetyltransf"/>
</dbReference>
<comment type="caution">
    <text evidence="4">The sequence shown here is derived from an EMBL/GenBank/DDBJ whole genome shotgun (WGS) entry which is preliminary data.</text>
</comment>
<evidence type="ECO:0000313" key="5">
    <source>
        <dbReference type="Proteomes" id="UP000628017"/>
    </source>
</evidence>
<evidence type="ECO:0000259" key="3">
    <source>
        <dbReference type="PROSITE" id="PS51186"/>
    </source>
</evidence>
<gene>
    <name evidence="4" type="primary">ElaA</name>
    <name evidence="4" type="ORF">GCM10011498_34370</name>
</gene>
<dbReference type="PANTHER" id="PTHR43877">
    <property type="entry name" value="AMINOALKYLPHOSPHONATE N-ACETYLTRANSFERASE-RELATED-RELATED"/>
    <property type="match status" value="1"/>
</dbReference>
<keyword evidence="2" id="KW-0012">Acyltransferase</keyword>
<protein>
    <submittedName>
        <fullName evidence="4">Acetyltransferase</fullName>
    </submittedName>
</protein>
<feature type="domain" description="N-acetyltransferase" evidence="3">
    <location>
        <begin position="1"/>
        <end position="138"/>
    </location>
</feature>
<sequence length="138" mass="14990">MLRVEVTDDLDSCFALRRKVFIEEQGVTEAEEIDGKDGEATHVIARYNGDPVGCARVLSYGTTAKIGRVCVLPEHRGKAVGIALIETCHDAARTTGATRAILGAQTRALSFYERLGYASYGDVFDDAGIPHLMMERGL</sequence>
<reference evidence="4" key="1">
    <citation type="journal article" date="2014" name="Int. J. Syst. Evol. Microbiol.">
        <title>Complete genome sequence of Corynebacterium casei LMG S-19264T (=DSM 44701T), isolated from a smear-ripened cheese.</title>
        <authorList>
            <consortium name="US DOE Joint Genome Institute (JGI-PGF)"/>
            <person name="Walter F."/>
            <person name="Albersmeier A."/>
            <person name="Kalinowski J."/>
            <person name="Ruckert C."/>
        </authorList>
    </citation>
    <scope>NUCLEOTIDE SEQUENCE</scope>
    <source>
        <strain evidence="4">CGMCC 1.15880</strain>
    </source>
</reference>
<organism evidence="4 5">
    <name type="scientific">Neptunicoccus cionae</name>
    <dbReference type="NCBI Taxonomy" id="2035344"/>
    <lineage>
        <taxon>Bacteria</taxon>
        <taxon>Pseudomonadati</taxon>
        <taxon>Pseudomonadota</taxon>
        <taxon>Alphaproteobacteria</taxon>
        <taxon>Rhodobacterales</taxon>
        <taxon>Paracoccaceae</taxon>
        <taxon>Neptunicoccus</taxon>
    </lineage>
</organism>
<dbReference type="PANTHER" id="PTHR43877:SF2">
    <property type="entry name" value="AMINOALKYLPHOSPHONATE N-ACETYLTRANSFERASE-RELATED"/>
    <property type="match status" value="1"/>
</dbReference>
<reference evidence="4" key="2">
    <citation type="submission" date="2020-09" db="EMBL/GenBank/DDBJ databases">
        <authorList>
            <person name="Sun Q."/>
            <person name="Zhou Y."/>
        </authorList>
    </citation>
    <scope>NUCLEOTIDE SEQUENCE</scope>
    <source>
        <strain evidence="4">CGMCC 1.15880</strain>
    </source>
</reference>
<dbReference type="GO" id="GO:0016747">
    <property type="term" value="F:acyltransferase activity, transferring groups other than amino-acyl groups"/>
    <property type="evidence" value="ECO:0007669"/>
    <property type="project" value="InterPro"/>
</dbReference>
<dbReference type="EMBL" id="BMKA01000007">
    <property type="protein sequence ID" value="GGA30332.1"/>
    <property type="molecule type" value="Genomic_DNA"/>
</dbReference>
<dbReference type="Pfam" id="PF13673">
    <property type="entry name" value="Acetyltransf_10"/>
    <property type="match status" value="1"/>
</dbReference>
<proteinExistence type="predicted"/>
<keyword evidence="5" id="KW-1185">Reference proteome</keyword>
<accession>A0A916VSW6</accession>
<dbReference type="InterPro" id="IPR016181">
    <property type="entry name" value="Acyl_CoA_acyltransferase"/>
</dbReference>
<evidence type="ECO:0000313" key="4">
    <source>
        <dbReference type="EMBL" id="GGA30332.1"/>
    </source>
</evidence>
<keyword evidence="1" id="KW-0808">Transferase</keyword>